<accession>A0A369JZ20</accession>
<organism evidence="1 2">
    <name type="scientific">Hypsizygus marmoreus</name>
    <name type="common">White beech mushroom</name>
    <name type="synonym">Agaricus marmoreus</name>
    <dbReference type="NCBI Taxonomy" id="39966"/>
    <lineage>
        <taxon>Eukaryota</taxon>
        <taxon>Fungi</taxon>
        <taxon>Dikarya</taxon>
        <taxon>Basidiomycota</taxon>
        <taxon>Agaricomycotina</taxon>
        <taxon>Agaricomycetes</taxon>
        <taxon>Agaricomycetidae</taxon>
        <taxon>Agaricales</taxon>
        <taxon>Tricholomatineae</taxon>
        <taxon>Lyophyllaceae</taxon>
        <taxon>Hypsizygus</taxon>
    </lineage>
</organism>
<comment type="caution">
    <text evidence="1">The sequence shown here is derived from an EMBL/GenBank/DDBJ whole genome shotgun (WGS) entry which is preliminary data.</text>
</comment>
<dbReference type="AlphaFoldDB" id="A0A369JZ20"/>
<keyword evidence="2" id="KW-1185">Reference proteome</keyword>
<reference evidence="1" key="1">
    <citation type="submission" date="2018-04" db="EMBL/GenBank/DDBJ databases">
        <title>Whole genome sequencing of Hypsizygus marmoreus.</title>
        <authorList>
            <person name="Choi I.-G."/>
            <person name="Min B."/>
            <person name="Kim J.-G."/>
            <person name="Kim S."/>
            <person name="Oh Y.-L."/>
            <person name="Kong W.-S."/>
            <person name="Park H."/>
            <person name="Jeong J."/>
            <person name="Song E.-S."/>
        </authorList>
    </citation>
    <scope>NUCLEOTIDE SEQUENCE [LARGE SCALE GENOMIC DNA]</scope>
    <source>
        <strain evidence="1">51987-8</strain>
    </source>
</reference>
<gene>
    <name evidence="1" type="ORF">Hypma_003796</name>
</gene>
<evidence type="ECO:0000313" key="1">
    <source>
        <dbReference type="EMBL" id="RDB27611.1"/>
    </source>
</evidence>
<proteinExistence type="predicted"/>
<name>A0A369JZ20_HYPMA</name>
<sequence length="76" mass="8312">MTSRRITPAATFGSSVETMPDDRVVRGPMKVGPLGWSVCIQYMEITAESKIIGRVLMYGDALHNHADTQSSEVSAR</sequence>
<protein>
    <submittedName>
        <fullName evidence="1">Uncharacterized protein</fullName>
    </submittedName>
</protein>
<dbReference type="EMBL" id="LUEZ02000015">
    <property type="protein sequence ID" value="RDB27611.1"/>
    <property type="molecule type" value="Genomic_DNA"/>
</dbReference>
<dbReference type="Proteomes" id="UP000076154">
    <property type="component" value="Unassembled WGS sequence"/>
</dbReference>
<dbReference type="InParanoid" id="A0A369JZ20"/>
<evidence type="ECO:0000313" key="2">
    <source>
        <dbReference type="Proteomes" id="UP000076154"/>
    </source>
</evidence>